<sequence>MFIQGVTPLDVNPIGQGLQKIQLYLTLYFEAFQKLPTFCCFLNSSHMYGHNCKTMIDIRIVKKVPFPKQTKKVQVVTEISCQGGRQFVIRITQLKSFLNPFKYLKRRQQKSTYLMKNFNFEFDTEGAGSNPTRGRDFILNFNFSEPSKCTHKPSV</sequence>
<evidence type="ECO:0000313" key="1">
    <source>
        <dbReference type="EMBL" id="CAG6774684.1"/>
    </source>
</evidence>
<dbReference type="AlphaFoldDB" id="A0A8D9B0V6"/>
<name>A0A8D9B0V6_9HEMI</name>
<accession>A0A8D9B0V6</accession>
<proteinExistence type="predicted"/>
<reference evidence="1" key="1">
    <citation type="submission" date="2021-05" db="EMBL/GenBank/DDBJ databases">
        <authorList>
            <person name="Alioto T."/>
            <person name="Alioto T."/>
            <person name="Gomez Garrido J."/>
        </authorList>
    </citation>
    <scope>NUCLEOTIDE SEQUENCE</scope>
</reference>
<organism evidence="1">
    <name type="scientific">Cacopsylla melanoneura</name>
    <dbReference type="NCBI Taxonomy" id="428564"/>
    <lineage>
        <taxon>Eukaryota</taxon>
        <taxon>Metazoa</taxon>
        <taxon>Ecdysozoa</taxon>
        <taxon>Arthropoda</taxon>
        <taxon>Hexapoda</taxon>
        <taxon>Insecta</taxon>
        <taxon>Pterygota</taxon>
        <taxon>Neoptera</taxon>
        <taxon>Paraneoptera</taxon>
        <taxon>Hemiptera</taxon>
        <taxon>Sternorrhyncha</taxon>
        <taxon>Psylloidea</taxon>
        <taxon>Psyllidae</taxon>
        <taxon>Psyllinae</taxon>
        <taxon>Cacopsylla</taxon>
    </lineage>
</organism>
<dbReference type="EMBL" id="HBUF01595632">
    <property type="protein sequence ID" value="CAG6774684.1"/>
    <property type="molecule type" value="Transcribed_RNA"/>
</dbReference>
<protein>
    <submittedName>
        <fullName evidence="1">Uncharacterized protein</fullName>
    </submittedName>
</protein>